<evidence type="ECO:0000313" key="3">
    <source>
        <dbReference type="Proteomes" id="UP000294933"/>
    </source>
</evidence>
<accession>A0A4Y7PVE4</accession>
<sequence>MRFRSKRRATLTGGLSALATMFSPSMHSSGHTIIVSTPRSRSQAQRMEVIYPDDLSPVRERGRSVHRRQREVVSPRLSDSEDEELRRGRSKRRRSSGQRSPRAGGTYEIYRAARPVRSREREHSRLRLFKRRGNSCDTVRFRAYEGGRRPRNLRGLSVSFDVPENSGQIYDRFSNKRRREYEDSSWARDEISSEGKARRDHRLRHRIDDRVPSARYHSPSTTARSSTCEGGGWKRIRTPLLTPSLLRPFYKLDLSHLSFTMDSFLNLTTSQETSVPTEFDGGSGGGGACVVAQSAPEIVPTEFDGGNGNGGACVVA</sequence>
<evidence type="ECO:0000313" key="2">
    <source>
        <dbReference type="EMBL" id="TDL19374.1"/>
    </source>
</evidence>
<feature type="region of interest" description="Disordered" evidence="1">
    <location>
        <begin position="53"/>
        <end position="106"/>
    </location>
</feature>
<dbReference type="Proteomes" id="UP000294933">
    <property type="component" value="Unassembled WGS sequence"/>
</dbReference>
<dbReference type="AlphaFoldDB" id="A0A4Y7PVE4"/>
<dbReference type="EMBL" id="ML170197">
    <property type="protein sequence ID" value="TDL19374.1"/>
    <property type="molecule type" value="Genomic_DNA"/>
</dbReference>
<evidence type="ECO:0000256" key="1">
    <source>
        <dbReference type="SAM" id="MobiDB-lite"/>
    </source>
</evidence>
<gene>
    <name evidence="2" type="ORF">BD410DRAFT_842103</name>
</gene>
<reference evidence="2 3" key="1">
    <citation type="submission" date="2018-06" db="EMBL/GenBank/DDBJ databases">
        <title>A transcriptomic atlas of mushroom development highlights an independent origin of complex multicellularity.</title>
        <authorList>
            <consortium name="DOE Joint Genome Institute"/>
            <person name="Krizsan K."/>
            <person name="Almasi E."/>
            <person name="Merenyi Z."/>
            <person name="Sahu N."/>
            <person name="Viragh M."/>
            <person name="Koszo T."/>
            <person name="Mondo S."/>
            <person name="Kiss B."/>
            <person name="Balint B."/>
            <person name="Kues U."/>
            <person name="Barry K."/>
            <person name="Hegedus J.C."/>
            <person name="Henrissat B."/>
            <person name="Johnson J."/>
            <person name="Lipzen A."/>
            <person name="Ohm R."/>
            <person name="Nagy I."/>
            <person name="Pangilinan J."/>
            <person name="Yan J."/>
            <person name="Xiong Y."/>
            <person name="Grigoriev I.V."/>
            <person name="Hibbett D.S."/>
            <person name="Nagy L.G."/>
        </authorList>
    </citation>
    <scope>NUCLEOTIDE SEQUENCE [LARGE SCALE GENOMIC DNA]</scope>
    <source>
        <strain evidence="2 3">SZMC22713</strain>
    </source>
</reference>
<keyword evidence="3" id="KW-1185">Reference proteome</keyword>
<proteinExistence type="predicted"/>
<dbReference type="VEuPathDB" id="FungiDB:BD410DRAFT_842103"/>
<protein>
    <submittedName>
        <fullName evidence="2">Uncharacterized protein</fullName>
    </submittedName>
</protein>
<name>A0A4Y7PVE4_9AGAM</name>
<organism evidence="2 3">
    <name type="scientific">Rickenella mellea</name>
    <dbReference type="NCBI Taxonomy" id="50990"/>
    <lineage>
        <taxon>Eukaryota</taxon>
        <taxon>Fungi</taxon>
        <taxon>Dikarya</taxon>
        <taxon>Basidiomycota</taxon>
        <taxon>Agaricomycotina</taxon>
        <taxon>Agaricomycetes</taxon>
        <taxon>Hymenochaetales</taxon>
        <taxon>Rickenellaceae</taxon>
        <taxon>Rickenella</taxon>
    </lineage>
</organism>